<feature type="region of interest" description="Disordered" evidence="1">
    <location>
        <begin position="220"/>
        <end position="242"/>
    </location>
</feature>
<gene>
    <name evidence="2" type="ORF">EU348_15810</name>
</gene>
<reference evidence="2" key="1">
    <citation type="submission" date="2019-01" db="EMBL/GenBank/DDBJ databases">
        <title>Whole Genome Sequencing for Putative Detection of Antimicrobial Resistance and Potential Virulence Factors in Chryseobacterium indologenes isolated from Nile Tilapia in Tanzania.</title>
        <authorList>
            <person name="Mwega E."/>
            <person name="Mutoloki S."/>
            <person name="Mugimba K."/>
            <person name="Colquhoun D."/>
            <person name="Mdegela R."/>
            <person name="Evensen O."/>
            <person name="Wasteson Y."/>
        </authorList>
    </citation>
    <scope>NUCLEOTIDE SEQUENCE [LARGE SCALE GENOMIC DNA]</scope>
    <source>
        <strain evidence="2">StR 01</strain>
    </source>
</reference>
<evidence type="ECO:0000256" key="1">
    <source>
        <dbReference type="SAM" id="MobiDB-lite"/>
    </source>
</evidence>
<sequence>MYKSFIFFLFFFSIFIHSQEKLKVNYEVIHQTNVSWGDAKLSDEMKDQMLKKIEQLKKRPESCILYYYEGNSYFTELVSDEKNINKKQKKEYFKFKNQNSYYQLNDYRVEEFYGYYPDSSSEIEYKDENLTIENYLCKLAIVKTGNTISKVWYTEEIPVSAGPYNFNSLPGLVLKVENSKYLCYATHISKDCKEHEIKKKDSKLSVYKGLELETKIKEGRDKMRKNGRENLDAFKQKMQNSK</sequence>
<name>A0A411DQE8_CHRID</name>
<accession>A0A411DQE8</accession>
<protein>
    <submittedName>
        <fullName evidence="2">GLPGLI family protein</fullName>
    </submittedName>
</protein>
<feature type="compositionally biased region" description="Basic and acidic residues" evidence="1">
    <location>
        <begin position="220"/>
        <end position="235"/>
    </location>
</feature>
<evidence type="ECO:0000313" key="2">
    <source>
        <dbReference type="EMBL" id="QBA22567.1"/>
    </source>
</evidence>
<dbReference type="NCBIfam" id="TIGR01200">
    <property type="entry name" value="GLPGLI"/>
    <property type="match status" value="1"/>
</dbReference>
<organism evidence="2">
    <name type="scientific">Chryseobacterium indologenes</name>
    <name type="common">Flavobacterium indologenes</name>
    <dbReference type="NCBI Taxonomy" id="253"/>
    <lineage>
        <taxon>Bacteria</taxon>
        <taxon>Pseudomonadati</taxon>
        <taxon>Bacteroidota</taxon>
        <taxon>Flavobacteriia</taxon>
        <taxon>Flavobacteriales</taxon>
        <taxon>Weeksellaceae</taxon>
        <taxon>Chryseobacterium group</taxon>
        <taxon>Chryseobacterium</taxon>
    </lineage>
</organism>
<dbReference type="EMBL" id="CP035532">
    <property type="protein sequence ID" value="QBA22567.1"/>
    <property type="molecule type" value="Genomic_DNA"/>
</dbReference>
<dbReference type="Pfam" id="PF22252">
    <property type="entry name" value="PNGase_F-II_N"/>
    <property type="match status" value="1"/>
</dbReference>
<dbReference type="InterPro" id="IPR005901">
    <property type="entry name" value="GLPGLI"/>
</dbReference>
<dbReference type="AlphaFoldDB" id="A0A411DQE8"/>
<proteinExistence type="predicted"/>